<sequence>MSDDLADYIDATSEAERVTLLVIGYSGEIKSTRLQKMSLIVKAALDGKVPKTHGAYLFGGYSDDVEEGAENMRSEGYVAYVSGKGYRLSEDGEEAFKLLCKKEPKMEKTVKQVTEMLKSLSDKQITAVTYKFFPELAENSIIKEEMERVGNNLNIQTFKLNNNK</sequence>
<dbReference type="RefSeq" id="WP_171481926.1">
    <property type="nucleotide sequence ID" value="NZ_JABGBP010000303.1"/>
</dbReference>
<comment type="caution">
    <text evidence="1">The sequence shown here is derived from an EMBL/GenBank/DDBJ whole genome shotgun (WGS) entry which is preliminary data.</text>
</comment>
<name>A0A7K4FPE0_9ARCH</name>
<evidence type="ECO:0000313" key="1">
    <source>
        <dbReference type="EMBL" id="NOL60805.1"/>
    </source>
</evidence>
<accession>A0A7K4FPE0</accession>
<organism evidence="1 2">
    <name type="scientific">Ferroplasma acidiphilum</name>
    <dbReference type="NCBI Taxonomy" id="74969"/>
    <lineage>
        <taxon>Archaea</taxon>
        <taxon>Methanobacteriati</taxon>
        <taxon>Thermoplasmatota</taxon>
        <taxon>Thermoplasmata</taxon>
        <taxon>Thermoplasmatales</taxon>
        <taxon>Ferroplasmaceae</taxon>
        <taxon>Ferroplasma</taxon>
    </lineage>
</organism>
<reference evidence="1 2" key="1">
    <citation type="submission" date="2020-05" db="EMBL/GenBank/DDBJ databases">
        <authorList>
            <person name="Zhang R."/>
        </authorList>
    </citation>
    <scope>NUCLEOTIDE SEQUENCE [LARGE SCALE GENOMIC DNA]</scope>
    <source>
        <strain evidence="1 2">DSM 28986</strain>
    </source>
</reference>
<evidence type="ECO:0000313" key="2">
    <source>
        <dbReference type="Proteomes" id="UP000546917"/>
    </source>
</evidence>
<dbReference type="Proteomes" id="UP000546917">
    <property type="component" value="Unassembled WGS sequence"/>
</dbReference>
<dbReference type="AlphaFoldDB" id="A0A7K4FPE0"/>
<proteinExistence type="predicted"/>
<protein>
    <submittedName>
        <fullName evidence="1">Uncharacterized protein</fullName>
    </submittedName>
</protein>
<gene>
    <name evidence="1" type="ORF">HLB00_08185</name>
</gene>
<dbReference type="EMBL" id="JABGBP010000303">
    <property type="protein sequence ID" value="NOL60805.1"/>
    <property type="molecule type" value="Genomic_DNA"/>
</dbReference>